<dbReference type="PANTHER" id="PTHR43649:SF30">
    <property type="entry name" value="ABC TRANSPORTER SUBSTRATE-BINDING PROTEIN"/>
    <property type="match status" value="1"/>
</dbReference>
<dbReference type="Pfam" id="PF01547">
    <property type="entry name" value="SBP_bac_1"/>
    <property type="match status" value="1"/>
</dbReference>
<name>A0AAU2A5C8_9ACTN</name>
<dbReference type="Gene3D" id="3.40.190.10">
    <property type="entry name" value="Periplasmic binding protein-like II"/>
    <property type="match status" value="1"/>
</dbReference>
<dbReference type="InterPro" id="IPR050490">
    <property type="entry name" value="Bact_solute-bd_prot1"/>
</dbReference>
<organism evidence="1">
    <name type="scientific">Streptomyces sp. NBC_00093</name>
    <dbReference type="NCBI Taxonomy" id="2975649"/>
    <lineage>
        <taxon>Bacteria</taxon>
        <taxon>Bacillati</taxon>
        <taxon>Actinomycetota</taxon>
        <taxon>Actinomycetes</taxon>
        <taxon>Kitasatosporales</taxon>
        <taxon>Streptomycetaceae</taxon>
        <taxon>Streptomyces</taxon>
    </lineage>
</organism>
<proteinExistence type="predicted"/>
<sequence>MGSVLVLGGCGGSGEGSGGVTLTVVATNYGDDVVKNSESYWNRVDTAFEAANPGIRLDVKVYEPGEAETQVAKMVAAGDPPDIAQIGNYADYAADGLLYAADDLLSIRVQGNFLPNLVDAGTTDRTQYGLPFLASTRLLYVNKTLFAEADLEPPTTWAELRNAAEVLKDRGVKYPYALPLGPEEAQAETLQWLLGGGGGYTGDTGEYDIASARNVSTLTWLRDRLVGEGLTGPVPPDRLNREAALQAFVDGEAGMVSAPGALVREIARSVDPVAYEAVPMPGRTAGVTAATVGTSDWIAAFKDGGHAKEIGTYLDFLYEDKNVVDLAGTYQLLPVTSSASTSMRANKTYEDLWDGLDALGTAQLYPVGKPSWAATSRNIQKTVGGAVVGEGEPGEVLGAIQRAATVE</sequence>
<reference evidence="1" key="1">
    <citation type="submission" date="2022-10" db="EMBL/GenBank/DDBJ databases">
        <title>The complete genomes of actinobacterial strains from the NBC collection.</title>
        <authorList>
            <person name="Joergensen T.S."/>
            <person name="Alvarez Arevalo M."/>
            <person name="Sterndorff E.B."/>
            <person name="Faurdal D."/>
            <person name="Vuksanovic O."/>
            <person name="Mourched A.-S."/>
            <person name="Charusanti P."/>
            <person name="Shaw S."/>
            <person name="Blin K."/>
            <person name="Weber T."/>
        </authorList>
    </citation>
    <scope>NUCLEOTIDE SEQUENCE</scope>
    <source>
        <strain evidence="1">NBC_00093</strain>
    </source>
</reference>
<gene>
    <name evidence="1" type="ORF">OHA22_26250</name>
</gene>
<evidence type="ECO:0000313" key="1">
    <source>
        <dbReference type="EMBL" id="WTT18781.1"/>
    </source>
</evidence>
<dbReference type="SUPFAM" id="SSF53850">
    <property type="entry name" value="Periplasmic binding protein-like II"/>
    <property type="match status" value="1"/>
</dbReference>
<accession>A0AAU2A5C8</accession>
<protein>
    <submittedName>
        <fullName evidence="1">Extracellular solute-binding protein</fullName>
    </submittedName>
</protein>
<dbReference type="EMBL" id="CP108222">
    <property type="protein sequence ID" value="WTT18781.1"/>
    <property type="molecule type" value="Genomic_DNA"/>
</dbReference>
<dbReference type="InterPro" id="IPR006059">
    <property type="entry name" value="SBP"/>
</dbReference>
<dbReference type="PANTHER" id="PTHR43649">
    <property type="entry name" value="ARABINOSE-BINDING PROTEIN-RELATED"/>
    <property type="match status" value="1"/>
</dbReference>
<dbReference type="AlphaFoldDB" id="A0AAU2A5C8"/>